<evidence type="ECO:0000256" key="1">
    <source>
        <dbReference type="SAM" id="MobiDB-lite"/>
    </source>
</evidence>
<reference evidence="2 3" key="1">
    <citation type="submission" date="2017-12" db="EMBL/GenBank/DDBJ databases">
        <authorList>
            <consortium name="DOE Joint Genome Institute"/>
            <person name="Haridas S."/>
            <person name="Kjaerbolling I."/>
            <person name="Vesth T.C."/>
            <person name="Frisvad J.C."/>
            <person name="Nybo J.L."/>
            <person name="Theobald S."/>
            <person name="Kuo A."/>
            <person name="Bowyer P."/>
            <person name="Matsuda Y."/>
            <person name="Mondo S."/>
            <person name="Lyhne E.K."/>
            <person name="Kogle M.E."/>
            <person name="Clum A."/>
            <person name="Lipzen A."/>
            <person name="Salamov A."/>
            <person name="Ngan C.Y."/>
            <person name="Daum C."/>
            <person name="Chiniquy J."/>
            <person name="Barry K."/>
            <person name="LaButti K."/>
            <person name="Simmons B.A."/>
            <person name="Magnuson J.K."/>
            <person name="Mortensen U.H."/>
            <person name="Larsen T.O."/>
            <person name="Grigoriev I.V."/>
            <person name="Baker S.E."/>
            <person name="Andersen M.R."/>
            <person name="Nordberg H.P."/>
            <person name="Cantor M.N."/>
            <person name="Hua S.X."/>
        </authorList>
    </citation>
    <scope>NUCLEOTIDE SEQUENCE [LARGE SCALE GENOMIC DNA]</scope>
    <source>
        <strain evidence="2 3">CBS 102.13</strain>
    </source>
</reference>
<accession>A0A2I2F8V5</accession>
<sequence>MPAKKRKATAANAQNKARRIKTGASEEDIQGSNVEGSTVKPADDTKNDLDKYVEELERELQVASESCMVLWNNEMYRNGFYGHWTMVGAHHWSNDVGILFFMCDNWCYNYALREPTGGYDSILSKEQKKQLILSMDGWVVQESFDSILSRVPPATRATLVMYFMEIIILKDIWHLFWENPFWYLRPDPSSEPGLDPVTPFGKDAYRVYQEFRRADLKLAQHWRAQTVRLANTRVKHRYLDNTFHAQNLAFREAKAKEFAQARYADTIFQCLLAERGPMTEESLISLYQENAELAVKIAAAQPAMEWRLLKDVPTTFERTSPEIETVSSHGLFEKERRLNGRRVLAVVTPVLRKTGTWADFGKDRVMCKGRVIVDDPSKRPPINYWDPGKAKAERKKAREEKRAREEKKAREEKEKAEAEGAESADGKESSPKGKTRKGGKTRT</sequence>
<gene>
    <name evidence="2" type="ORF">BDW47DRAFT_118341</name>
</gene>
<dbReference type="EMBL" id="KZ559146">
    <property type="protein sequence ID" value="PLB37053.1"/>
    <property type="molecule type" value="Genomic_DNA"/>
</dbReference>
<dbReference type="RefSeq" id="XP_024671065.1">
    <property type="nucleotide sequence ID" value="XM_024815195.1"/>
</dbReference>
<evidence type="ECO:0000313" key="2">
    <source>
        <dbReference type="EMBL" id="PLB37053.1"/>
    </source>
</evidence>
<protein>
    <submittedName>
        <fullName evidence="2">Uncharacterized protein</fullName>
    </submittedName>
</protein>
<proteinExistence type="predicted"/>
<dbReference type="OrthoDB" id="4502630at2759"/>
<keyword evidence="3" id="KW-1185">Reference proteome</keyword>
<evidence type="ECO:0000313" key="3">
    <source>
        <dbReference type="Proteomes" id="UP000234585"/>
    </source>
</evidence>
<feature type="region of interest" description="Disordered" evidence="1">
    <location>
        <begin position="376"/>
        <end position="443"/>
    </location>
</feature>
<dbReference type="AlphaFoldDB" id="A0A2I2F8V5"/>
<organism evidence="2 3">
    <name type="scientific">Aspergillus candidus</name>
    <dbReference type="NCBI Taxonomy" id="41067"/>
    <lineage>
        <taxon>Eukaryota</taxon>
        <taxon>Fungi</taxon>
        <taxon>Dikarya</taxon>
        <taxon>Ascomycota</taxon>
        <taxon>Pezizomycotina</taxon>
        <taxon>Eurotiomycetes</taxon>
        <taxon>Eurotiomycetidae</taxon>
        <taxon>Eurotiales</taxon>
        <taxon>Aspergillaceae</taxon>
        <taxon>Aspergillus</taxon>
        <taxon>Aspergillus subgen. Circumdati</taxon>
    </lineage>
</organism>
<name>A0A2I2F8V5_ASPCN</name>
<feature type="region of interest" description="Disordered" evidence="1">
    <location>
        <begin position="1"/>
        <end position="45"/>
    </location>
</feature>
<dbReference type="Proteomes" id="UP000234585">
    <property type="component" value="Unassembled WGS sequence"/>
</dbReference>
<dbReference type="GeneID" id="36522355"/>
<feature type="compositionally biased region" description="Basic residues" evidence="1">
    <location>
        <begin position="433"/>
        <end position="443"/>
    </location>
</feature>
<feature type="compositionally biased region" description="Basic and acidic residues" evidence="1">
    <location>
        <begin position="388"/>
        <end position="431"/>
    </location>
</feature>